<evidence type="ECO:0000256" key="4">
    <source>
        <dbReference type="ARBA" id="ARBA00022729"/>
    </source>
</evidence>
<dbReference type="InterPro" id="IPR050957">
    <property type="entry name" value="BMP_lipoprotein"/>
</dbReference>
<organism evidence="9 10">
    <name type="scientific">Halalkalibacter hemicellulosilyticusJCM 9152</name>
    <dbReference type="NCBI Taxonomy" id="1236971"/>
    <lineage>
        <taxon>Bacteria</taxon>
        <taxon>Bacillati</taxon>
        <taxon>Bacillota</taxon>
        <taxon>Bacilli</taxon>
        <taxon>Bacillales</taxon>
        <taxon>Bacillaceae</taxon>
        <taxon>Halalkalibacter</taxon>
    </lineage>
</organism>
<evidence type="ECO:0000256" key="3">
    <source>
        <dbReference type="ARBA" id="ARBA00022475"/>
    </source>
</evidence>
<evidence type="ECO:0000313" key="10">
    <source>
        <dbReference type="Proteomes" id="UP000018895"/>
    </source>
</evidence>
<name>W4QEV6_9BACI</name>
<evidence type="ECO:0000256" key="5">
    <source>
        <dbReference type="ARBA" id="ARBA00023136"/>
    </source>
</evidence>
<accession>W4QEV6</accession>
<protein>
    <submittedName>
        <fullName evidence="9">Positive regulator of comK</fullName>
    </submittedName>
</protein>
<dbReference type="PANTHER" id="PTHR34296:SF2">
    <property type="entry name" value="ABC TRANSPORTER GUANOSINE-BINDING PROTEIN NUPN"/>
    <property type="match status" value="1"/>
</dbReference>
<reference evidence="9" key="1">
    <citation type="journal article" date="2014" name="Genome Announc.">
        <title>Draft Genome Sequences of Three Alkaliphilic Bacillus Strains, Bacillus wakoensis JCM 9140T, Bacillus akibai JCM 9157T, and Bacillus hemicellulosilyticus JCM 9152T.</title>
        <authorList>
            <person name="Yuki M."/>
            <person name="Oshima K."/>
            <person name="Suda W."/>
            <person name="Oshida Y."/>
            <person name="Kitamura K."/>
            <person name="Iida T."/>
            <person name="Hattori M."/>
            <person name="Ohkuma M."/>
        </authorList>
    </citation>
    <scope>NUCLEOTIDE SEQUENCE [LARGE SCALE GENOMIC DNA]</scope>
    <source>
        <strain evidence="9">JCM 9152</strain>
    </source>
</reference>
<comment type="caution">
    <text evidence="9">The sequence shown here is derived from an EMBL/GenBank/DDBJ whole genome shotgun (WGS) entry which is preliminary data.</text>
</comment>
<dbReference type="OrthoDB" id="2556857at2"/>
<dbReference type="InterPro" id="IPR028082">
    <property type="entry name" value="Peripla_BP_I"/>
</dbReference>
<dbReference type="Pfam" id="PF02608">
    <property type="entry name" value="Bmp"/>
    <property type="match status" value="1"/>
</dbReference>
<keyword evidence="7" id="KW-0812">Transmembrane</keyword>
<evidence type="ECO:0000256" key="1">
    <source>
        <dbReference type="ARBA" id="ARBA00004193"/>
    </source>
</evidence>
<dbReference type="STRING" id="1236971.JCM9152_2013"/>
<evidence type="ECO:0000256" key="6">
    <source>
        <dbReference type="ARBA" id="ARBA00023288"/>
    </source>
</evidence>
<evidence type="ECO:0000256" key="7">
    <source>
        <dbReference type="SAM" id="Phobius"/>
    </source>
</evidence>
<dbReference type="GO" id="GO:0005886">
    <property type="term" value="C:plasma membrane"/>
    <property type="evidence" value="ECO:0007669"/>
    <property type="project" value="UniProtKB-SubCell"/>
</dbReference>
<dbReference type="AlphaFoldDB" id="W4QEV6"/>
<evidence type="ECO:0000313" key="9">
    <source>
        <dbReference type="EMBL" id="GAE30601.1"/>
    </source>
</evidence>
<proteinExistence type="inferred from homology"/>
<evidence type="ECO:0000259" key="8">
    <source>
        <dbReference type="Pfam" id="PF02608"/>
    </source>
</evidence>
<keyword evidence="10" id="KW-1185">Reference proteome</keyword>
<comment type="subcellular location">
    <subcellularLocation>
        <location evidence="1">Cell membrane</location>
        <topology evidence="1">Lipid-anchor</topology>
    </subcellularLocation>
</comment>
<comment type="similarity">
    <text evidence="2">Belongs to the BMP lipoprotein family.</text>
</comment>
<keyword evidence="4" id="KW-0732">Signal</keyword>
<dbReference type="EMBL" id="BAUU01000012">
    <property type="protein sequence ID" value="GAE30601.1"/>
    <property type="molecule type" value="Genomic_DNA"/>
</dbReference>
<keyword evidence="6" id="KW-0449">Lipoprotein</keyword>
<keyword evidence="5 7" id="KW-0472">Membrane</keyword>
<dbReference type="Gene3D" id="3.40.50.2300">
    <property type="match status" value="2"/>
</dbReference>
<sequence length="334" mass="37903">MMQTKQVRYIIFISIVLAATLLLVLFLRVYGVLQDTQASTNVERTKVVIITSDVLGDQSWGSLAYKGQLKIEEHFPVSVNLYDDINVKNDRIITETIVQAADWGADLIIGHGREFSEPFENMALWYEDIHFVTVHGEAHLSNQTAYSFHQGEFEYFAALAASLKTKTNNIAILDPFEGSERNIEFINALEYYLPEANFYYEAVNSRDDGEKAVEIMEDLLEQGVDVVYSRGNAYNPDIIHMAKNIGFYVIGYLEDQSYLAPNHVLTNVMNDIPQVYMSIMNDYFSDEGLPAGSVLLSDEDGVTGLSPFGAMFTEEELEFIHEEIERYKRGELSF</sequence>
<dbReference type="Proteomes" id="UP000018895">
    <property type="component" value="Unassembled WGS sequence"/>
</dbReference>
<keyword evidence="7" id="KW-1133">Transmembrane helix</keyword>
<dbReference type="SUPFAM" id="SSF53822">
    <property type="entry name" value="Periplasmic binding protein-like I"/>
    <property type="match status" value="1"/>
</dbReference>
<keyword evidence="3" id="KW-1003">Cell membrane</keyword>
<evidence type="ECO:0000256" key="2">
    <source>
        <dbReference type="ARBA" id="ARBA00008610"/>
    </source>
</evidence>
<feature type="transmembrane region" description="Helical" evidence="7">
    <location>
        <begin position="7"/>
        <end position="30"/>
    </location>
</feature>
<gene>
    <name evidence="9" type="ORF">JCM9152_2013</name>
</gene>
<dbReference type="InterPro" id="IPR003760">
    <property type="entry name" value="PnrA-like"/>
</dbReference>
<dbReference type="PANTHER" id="PTHR34296">
    <property type="entry name" value="TRANSCRIPTIONAL ACTIVATOR PROTEIN MED"/>
    <property type="match status" value="1"/>
</dbReference>
<feature type="domain" description="ABC transporter substrate-binding protein PnrA-like" evidence="8">
    <location>
        <begin position="45"/>
        <end position="306"/>
    </location>
</feature>